<feature type="signal peptide" evidence="2">
    <location>
        <begin position="1"/>
        <end position="21"/>
    </location>
</feature>
<dbReference type="RefSeq" id="WP_146866833.1">
    <property type="nucleotide sequence ID" value="NZ_BKAU01000006.1"/>
</dbReference>
<feature type="domain" description="Fibronectin type-III" evidence="3">
    <location>
        <begin position="789"/>
        <end position="879"/>
    </location>
</feature>
<dbReference type="Proteomes" id="UP000321436">
    <property type="component" value="Unassembled WGS sequence"/>
</dbReference>
<keyword evidence="6" id="KW-1185">Reference proteome</keyword>
<dbReference type="GO" id="GO:0016020">
    <property type="term" value="C:membrane"/>
    <property type="evidence" value="ECO:0007669"/>
    <property type="project" value="InterPro"/>
</dbReference>
<dbReference type="InterPro" id="IPR003961">
    <property type="entry name" value="FN3_dom"/>
</dbReference>
<dbReference type="PANTHER" id="PTHR13817">
    <property type="entry name" value="TITIN"/>
    <property type="match status" value="1"/>
</dbReference>
<dbReference type="SUPFAM" id="SSF56988">
    <property type="entry name" value="Anthrax protective antigen"/>
    <property type="match status" value="2"/>
</dbReference>
<dbReference type="SMART" id="SM00758">
    <property type="entry name" value="PA14"/>
    <property type="match status" value="2"/>
</dbReference>
<evidence type="ECO:0000259" key="3">
    <source>
        <dbReference type="PROSITE" id="PS50853"/>
    </source>
</evidence>
<dbReference type="Pfam" id="PF07691">
    <property type="entry name" value="PA14"/>
    <property type="match status" value="2"/>
</dbReference>
<keyword evidence="1" id="KW-0677">Repeat</keyword>
<feature type="domain" description="Fibronectin type-III" evidence="3">
    <location>
        <begin position="1860"/>
        <end position="1950"/>
    </location>
</feature>
<accession>A0A512RRM4</accession>
<feature type="domain" description="Fibronectin type-III" evidence="3">
    <location>
        <begin position="547"/>
        <end position="634"/>
    </location>
</feature>
<gene>
    <name evidence="5" type="ORF">CCY01nite_46110</name>
</gene>
<dbReference type="Gene3D" id="2.60.40.10">
    <property type="entry name" value="Immunoglobulins"/>
    <property type="match status" value="9"/>
</dbReference>
<dbReference type="SMART" id="SM00736">
    <property type="entry name" value="CADG"/>
    <property type="match status" value="2"/>
</dbReference>
<dbReference type="PANTHER" id="PTHR13817:SF73">
    <property type="entry name" value="FIBRONECTIN TYPE-III DOMAIN-CONTAINING PROTEIN"/>
    <property type="match status" value="1"/>
</dbReference>
<dbReference type="PROSITE" id="PS51820">
    <property type="entry name" value="PA14"/>
    <property type="match status" value="2"/>
</dbReference>
<reference evidence="5 6" key="1">
    <citation type="submission" date="2019-07" db="EMBL/GenBank/DDBJ databases">
        <title>Whole genome shotgun sequence of Chitinophaga cymbidii NBRC 109752.</title>
        <authorList>
            <person name="Hosoyama A."/>
            <person name="Uohara A."/>
            <person name="Ohji S."/>
            <person name="Ichikawa N."/>
        </authorList>
    </citation>
    <scope>NUCLEOTIDE SEQUENCE [LARGE SCALE GENOMIC DNA]</scope>
    <source>
        <strain evidence="5 6">NBRC 109752</strain>
    </source>
</reference>
<organism evidence="5 6">
    <name type="scientific">Chitinophaga cymbidii</name>
    <dbReference type="NCBI Taxonomy" id="1096750"/>
    <lineage>
        <taxon>Bacteria</taxon>
        <taxon>Pseudomonadati</taxon>
        <taxon>Bacteroidota</taxon>
        <taxon>Chitinophagia</taxon>
        <taxon>Chitinophagales</taxon>
        <taxon>Chitinophagaceae</taxon>
        <taxon>Chitinophaga</taxon>
    </lineage>
</organism>
<comment type="caution">
    <text evidence="5">The sequence shown here is derived from an EMBL/GenBank/DDBJ whole genome shotgun (WGS) entry which is preliminary data.</text>
</comment>
<dbReference type="PROSITE" id="PS50853">
    <property type="entry name" value="FN3"/>
    <property type="match status" value="5"/>
</dbReference>
<evidence type="ECO:0000313" key="5">
    <source>
        <dbReference type="EMBL" id="GEP98351.1"/>
    </source>
</evidence>
<dbReference type="Pfam" id="PF05345">
    <property type="entry name" value="He_PIG"/>
    <property type="match status" value="2"/>
</dbReference>
<name>A0A512RRM4_9BACT</name>
<dbReference type="Pfam" id="PF17963">
    <property type="entry name" value="Big_9"/>
    <property type="match status" value="1"/>
</dbReference>
<evidence type="ECO:0000256" key="1">
    <source>
        <dbReference type="ARBA" id="ARBA00022737"/>
    </source>
</evidence>
<dbReference type="Gene3D" id="3.40.50.1820">
    <property type="entry name" value="alpha/beta hydrolase"/>
    <property type="match status" value="1"/>
</dbReference>
<feature type="domain" description="PA14" evidence="4">
    <location>
        <begin position="631"/>
        <end position="775"/>
    </location>
</feature>
<dbReference type="InterPro" id="IPR036116">
    <property type="entry name" value="FN3_sf"/>
</dbReference>
<proteinExistence type="predicted"/>
<keyword evidence="2" id="KW-0732">Signal</keyword>
<dbReference type="InterPro" id="IPR037524">
    <property type="entry name" value="PA14/GLEYA"/>
</dbReference>
<dbReference type="InterPro" id="IPR050964">
    <property type="entry name" value="Striated_Muscle_Regulatory"/>
</dbReference>
<dbReference type="SMART" id="SM00060">
    <property type="entry name" value="FN3"/>
    <property type="match status" value="7"/>
</dbReference>
<protein>
    <recommendedName>
        <fullName evidence="7">Staphylococcus aureus surface protein A</fullName>
    </recommendedName>
</protein>
<evidence type="ECO:0000313" key="6">
    <source>
        <dbReference type="Proteomes" id="UP000321436"/>
    </source>
</evidence>
<dbReference type="InterPro" id="IPR013783">
    <property type="entry name" value="Ig-like_fold"/>
</dbReference>
<dbReference type="EMBL" id="BKAU01000006">
    <property type="protein sequence ID" value="GEP98351.1"/>
    <property type="molecule type" value="Genomic_DNA"/>
</dbReference>
<dbReference type="SUPFAM" id="SSF49265">
    <property type="entry name" value="Fibronectin type III"/>
    <property type="match status" value="2"/>
</dbReference>
<feature type="domain" description="Fibronectin type-III" evidence="3">
    <location>
        <begin position="445"/>
        <end position="541"/>
    </location>
</feature>
<feature type="chain" id="PRO_5021774299" description="Staphylococcus aureus surface protein A" evidence="2">
    <location>
        <begin position="22"/>
        <end position="2248"/>
    </location>
</feature>
<evidence type="ECO:0008006" key="7">
    <source>
        <dbReference type="Google" id="ProtNLM"/>
    </source>
</evidence>
<evidence type="ECO:0000256" key="2">
    <source>
        <dbReference type="SAM" id="SignalP"/>
    </source>
</evidence>
<dbReference type="InterPro" id="IPR029058">
    <property type="entry name" value="AB_hydrolase_fold"/>
</dbReference>
<dbReference type="GO" id="GO:0005509">
    <property type="term" value="F:calcium ion binding"/>
    <property type="evidence" value="ECO:0007669"/>
    <property type="project" value="InterPro"/>
</dbReference>
<dbReference type="Gene3D" id="2.60.120.380">
    <property type="match status" value="2"/>
</dbReference>
<dbReference type="InterPro" id="IPR011658">
    <property type="entry name" value="PA14_dom"/>
</dbReference>
<dbReference type="SUPFAM" id="SSF53474">
    <property type="entry name" value="alpha/beta-Hydrolases"/>
    <property type="match status" value="1"/>
</dbReference>
<sequence>MKQFYLLLKLFLLLSVHTAWAQVLDPNDPVVVYNPAAPPTEPVYGQIGKWVKTNRVNWNTSSYKAYIYKGMQFRLKWPANYDPNKKYPMIIFFHGLGEKGSKYDNEYQLYHGGQTHMNKVDNGSFDGFLFYPQNTSGYFGPSFSNAIDELINNFFRPQLNVDPYHIIAEGLSAGGTATWDFMVTKPKLVAALGPISAANGNLTNSINTWKYTPIWWFQGGSDPNPAPAIAQGVYDNAVNAGANIKLTIYPGQGHGVWGLAWGESDFFPFAMRAYKSNPWPLFGRTEFCPGDPVNVTLGLTAGFNQYEWRKDGEIISGATSNTYTATSFGSYDARIYNGTVWSDWSHTPVVIKLKDPTVSPDIAVSGLMSNVLPTPAGSDSVVLEIPTGYSSYLWKKTSDPATLSTTNKLTVRQPGDYVVKVTEQFGCSSDFSAPFKVIDASGANGPDALTSLIATTMGRTQIVLNWSDKPNPANNETFFEVYRSNAAESGYKLIAKVNADVLTYTDNGLSANTAYYYKVRPVNNNGAATVGAAVTATTLADGTPPTAPGNLTITGVSRNTVALSWTASYDEVGVDKYEIYINGIRAYTINGDQTSFLAASLNYRQVYSFVVKAKDATGNTSIASNQVSAATVNSGLNYKFYTGTWSTLPDFNTLTPVKTGNTPTADISVRTQNDRFAFLWEGYINIPVTGNYTFETYSDDGSKLYIGQYSHTATAVVNNDGAHGNQYREGTIHLTAGAHPIAITYFEATGGENMQVYWKNTAHGVTNRQLIPAQYFVDTITLPDTAPVAPTAINVQAVSHNKLNVSWTDNSSNESGFEVYRSATSNGAYSIVATVGANTASFTDSALNPQTTYYYRVRAINNYGNSGFALTEYDGLKYDYYEATSYTSLPDFNAITPKKSGTVATVDITPRDRNTQFAMKFEGWIYLPTAGNYTFYTTSDAGSKLYIDGFTNNELVVSNDHLSGSVEKSGTRNLTAGYHKLIVTYFEATGSRSLAARYAGPGISKQVIPASALLNPYIKGTTLAAPTTPAAPSALEGSALSPSVIRMKWADNAGNETAYEVYRSTAVNTTYALLKSLPANAGDTAVFIDSTVSANITYYYKVRAANEGGNSAYSNEVAITAGNNAPEIVELNNRGMRYETTLEVQVSASDEDGDALTLTASNVPAFATFTDNGDGTGKFTFSPGTTNLGTYAGITVTANDGHNGSAATSFTLTVDDNFQPVLGNVSGISLAENTADTIHMTVTDQNAGDIITWTATGLPAFATLVSDGNTAYISLAPGYTDNGVYNVTVKVDDGKGGEDAKTFALNVTDVDPNFKLQINFNEAAWQSAAQWNNLNKKPVQGDVFANLLDVQNQNTGMSLSIETPWQNINNTYNTNNFGYSTGNNSGIYPDVVTASNWFTQNAIQVMKLSGVDTNYQYTFTFFGSRNGIGDNRLSIYRLNDTASATLNTSNNQSTTVTLHNIRANANGEIKMELAPVTEYAYLASVVIQATYYDGKAPAKAGDLHASVLPAGVKLSWTDRAFNEDGYRIFRSAAASEFSLLATVNANDTVYTDADVTGNTTYRYFIETFNTSGSSLSDTISTTLPNRAPLLNAIADVSMKTDSVVTIQLSATDDTSDVITLTASNLPSFAVLHDNGDGTGTLTLSPGSSHTGKFDITVTASDNNGLQSDRTFSVQVADKNMTAIYVNFNRTYPVATPWNSFNSLPSAGANISNLKDGLGNSTGATITIVDAMTGDNEFGAVTGDNTGVFPDDVMRTAFYDQTATSKRIRISNLNAAYKYNLVFFGSRGQVADNRNTTYSVGAQSVTLNAASNTSNTVQLNGISPDGSGNIEFSIVRASGSTYAYLNAMVIQSYIDNGIPLSPDNLSISGNAQTSLKLTWADKASNETGYEIYRSASRNGTYALIQTVAANTTTYTDAGLSSNTIYYYKVRAVADTLYSDYSNIASGGTLAYAAYFNFNTANPAPSPWNNTNTLPYEGQTMTNPLDATGSPVSFSWTIEQGFTGTNPAGVQTGNNSGVFPDLVLAESYYVETGDTARMRFYGLDQSKEYSFTFMASRNGGGSRITHYLIGGKSTTLDANNNSTNTATIENLVPDENGELLLTLYAQATYGYLNALVIKSYPREVTAGPNGLIARTRGGQEQQALVISDMNVKEDHAAATPEPGVTVEKVFPNPFSSFFNLSMHLGQAGKIVVNMFDISGRLVLVKDLGNLPQGYYQQRIDAPAGTGKGIYLLQVTIDGKPAKTVKLIRTN</sequence>
<dbReference type="OrthoDB" id="9803616at2"/>
<evidence type="ECO:0000259" key="4">
    <source>
        <dbReference type="PROSITE" id="PS51820"/>
    </source>
</evidence>
<dbReference type="InterPro" id="IPR015919">
    <property type="entry name" value="Cadherin-like_sf"/>
</dbReference>
<dbReference type="InterPro" id="IPR006644">
    <property type="entry name" value="Cadg"/>
</dbReference>
<dbReference type="SUPFAM" id="SSF49313">
    <property type="entry name" value="Cadherin-like"/>
    <property type="match status" value="2"/>
</dbReference>
<dbReference type="Pfam" id="PF00041">
    <property type="entry name" value="fn3"/>
    <property type="match status" value="3"/>
</dbReference>
<dbReference type="CDD" id="cd00063">
    <property type="entry name" value="FN3"/>
    <property type="match status" value="5"/>
</dbReference>
<feature type="domain" description="Fibronectin type-III" evidence="3">
    <location>
        <begin position="1031"/>
        <end position="1124"/>
    </location>
</feature>
<feature type="domain" description="PA14" evidence="4">
    <location>
        <begin position="871"/>
        <end position="1012"/>
    </location>
</feature>